<accession>A0A9K3GGD4</accession>
<evidence type="ECO:0000256" key="1">
    <source>
        <dbReference type="SAM" id="MobiDB-lite"/>
    </source>
</evidence>
<name>A0A9K3GGD4_9EUKA</name>
<feature type="region of interest" description="Disordered" evidence="1">
    <location>
        <begin position="1"/>
        <end position="35"/>
    </location>
</feature>
<feature type="transmembrane region" description="Helical" evidence="2">
    <location>
        <begin position="111"/>
        <end position="133"/>
    </location>
</feature>
<reference evidence="3 4" key="1">
    <citation type="journal article" date="2018" name="PLoS ONE">
        <title>The draft genome of Kipferlia bialata reveals reductive genome evolution in fornicate parasites.</title>
        <authorList>
            <person name="Tanifuji G."/>
            <person name="Takabayashi S."/>
            <person name="Kume K."/>
            <person name="Takagi M."/>
            <person name="Nakayama T."/>
            <person name="Kamikawa R."/>
            <person name="Inagaki Y."/>
            <person name="Hashimoto T."/>
        </authorList>
    </citation>
    <scope>NUCLEOTIDE SEQUENCE [LARGE SCALE GENOMIC DNA]</scope>
    <source>
        <strain evidence="3">NY0173</strain>
    </source>
</reference>
<feature type="transmembrane region" description="Helical" evidence="2">
    <location>
        <begin position="62"/>
        <end position="84"/>
    </location>
</feature>
<dbReference type="EMBL" id="BDIP01000535">
    <property type="protein sequence ID" value="GIQ81928.1"/>
    <property type="molecule type" value="Genomic_DNA"/>
</dbReference>
<feature type="transmembrane region" description="Helical" evidence="2">
    <location>
        <begin position="139"/>
        <end position="156"/>
    </location>
</feature>
<evidence type="ECO:0000256" key="2">
    <source>
        <dbReference type="SAM" id="Phobius"/>
    </source>
</evidence>
<keyword evidence="2" id="KW-0472">Membrane</keyword>
<gene>
    <name evidence="3" type="ORF">KIPB_002972</name>
</gene>
<sequence length="158" mass="17815">MGTHRHSSHSRQPLAEDTSFRRSNSRATERSYSPAPARLETASPGVLAKEYSGEMTSAPSAWYSHVLFSLVTFFFMCISVITSIRPSSTESLETLLSFFAWKELKAMGSSFWVPFAQYLLWLNVVPLLCSLIFSTPHEPFSLGVNLVLRLFLFLALRD</sequence>
<evidence type="ECO:0008006" key="5">
    <source>
        <dbReference type="Google" id="ProtNLM"/>
    </source>
</evidence>
<evidence type="ECO:0000313" key="4">
    <source>
        <dbReference type="Proteomes" id="UP000265618"/>
    </source>
</evidence>
<keyword evidence="2" id="KW-0812">Transmembrane</keyword>
<dbReference type="Proteomes" id="UP000265618">
    <property type="component" value="Unassembled WGS sequence"/>
</dbReference>
<organism evidence="3 4">
    <name type="scientific">Kipferlia bialata</name>
    <dbReference type="NCBI Taxonomy" id="797122"/>
    <lineage>
        <taxon>Eukaryota</taxon>
        <taxon>Metamonada</taxon>
        <taxon>Carpediemonas-like organisms</taxon>
        <taxon>Kipferlia</taxon>
    </lineage>
</organism>
<dbReference type="AlphaFoldDB" id="A0A9K3GGD4"/>
<keyword evidence="2" id="KW-1133">Transmembrane helix</keyword>
<proteinExistence type="predicted"/>
<evidence type="ECO:0000313" key="3">
    <source>
        <dbReference type="EMBL" id="GIQ81928.1"/>
    </source>
</evidence>
<protein>
    <recommendedName>
        <fullName evidence="5">Transmembrane protein</fullName>
    </recommendedName>
</protein>
<comment type="caution">
    <text evidence="3">The sequence shown here is derived from an EMBL/GenBank/DDBJ whole genome shotgun (WGS) entry which is preliminary data.</text>
</comment>
<keyword evidence="4" id="KW-1185">Reference proteome</keyword>